<reference evidence="2 3" key="1">
    <citation type="submission" date="2015-10" db="EMBL/GenBank/DDBJ databases">
        <title>Metagenome-Assembled Genomes uncover a global brackish microbiome.</title>
        <authorList>
            <person name="Hugerth L.W."/>
            <person name="Larsson J."/>
            <person name="Alneberg J."/>
            <person name="Lindh M.V."/>
            <person name="Legrand C."/>
            <person name="Pinhassi J."/>
            <person name="Andersson A.F."/>
        </authorList>
    </citation>
    <scope>NUCLEOTIDE SEQUENCE [LARGE SCALE GENOMIC DNA]</scope>
    <source>
        <strain evidence="2">BACL26 MAG-121220-bin70</strain>
    </source>
</reference>
<dbReference type="GO" id="GO:0004300">
    <property type="term" value="F:enoyl-CoA hydratase activity"/>
    <property type="evidence" value="ECO:0007669"/>
    <property type="project" value="UniProtKB-EC"/>
</dbReference>
<dbReference type="InterPro" id="IPR001753">
    <property type="entry name" value="Enoyl-CoA_hydra/iso"/>
</dbReference>
<gene>
    <name evidence="2" type="ORF">ABS24_07495</name>
</gene>
<organism evidence="2 3">
    <name type="scientific">SAR92 bacterium BACL26 MAG-121220-bin70</name>
    <dbReference type="NCBI Taxonomy" id="1655626"/>
    <lineage>
        <taxon>Bacteria</taxon>
        <taxon>Pseudomonadati</taxon>
        <taxon>Pseudomonadota</taxon>
        <taxon>Gammaproteobacteria</taxon>
        <taxon>Cellvibrionales</taxon>
        <taxon>Porticoccaceae</taxon>
        <taxon>SAR92 clade</taxon>
    </lineage>
</organism>
<dbReference type="InterPro" id="IPR051053">
    <property type="entry name" value="ECH/Chromodomain_protein"/>
</dbReference>
<dbReference type="AlphaFoldDB" id="A0A0R2U633"/>
<dbReference type="InterPro" id="IPR029045">
    <property type="entry name" value="ClpP/crotonase-like_dom_sf"/>
</dbReference>
<comment type="caution">
    <text evidence="2">The sequence shown here is derived from an EMBL/GenBank/DDBJ whole genome shotgun (WGS) entry which is preliminary data.</text>
</comment>
<accession>A0A0R2U633</accession>
<dbReference type="NCBIfam" id="NF006109">
    <property type="entry name" value="PRK08260.1"/>
    <property type="match status" value="1"/>
</dbReference>
<dbReference type="EMBL" id="LICA01000122">
    <property type="protein sequence ID" value="KRO94934.1"/>
    <property type="molecule type" value="Genomic_DNA"/>
</dbReference>
<dbReference type="EC" id="4.2.1.17" evidence="2"/>
<sequence length="292" mass="31978">MAYKTILCSINNSILTLTLSRPEHLNAFTIEMSRELIDAFNHASDDDQVGAIVVTGAGRAFCAGMDLNAAADNAFGLSEHLQPTLDDMRERSDQDDIKNGVRDSGGLVVLAMYDCKKPIIGAINGAAVGIGATMACAMDIRLASEKAKVGFVFNKIGITPEACSSWFLPRLVGIQTALEWCYTAEILTAETLLKERFVKAIYAPEELLNEAYALAARMVNFSQVSMALTRQMIYRNSAQDHPVKAHQVDSLAVFYASQTSGKEGVNAFLEKRAAKFTEKASSDMPPFYPWWE</sequence>
<dbReference type="SUPFAM" id="SSF52096">
    <property type="entry name" value="ClpP/crotonase"/>
    <property type="match status" value="1"/>
</dbReference>
<keyword evidence="2" id="KW-0456">Lyase</keyword>
<dbReference type="Gene3D" id="3.90.226.10">
    <property type="entry name" value="2-enoyl-CoA Hydratase, Chain A, domain 1"/>
    <property type="match status" value="1"/>
</dbReference>
<dbReference type="PANTHER" id="PTHR43684:SF4">
    <property type="entry name" value="ENOYL-COA HYDRATASE_ISOMERASE FAMILY PROTEIN (AFU_ORTHOLOGUE AFUA_1G01890)"/>
    <property type="match status" value="1"/>
</dbReference>
<name>A0A0R2U633_9GAMM</name>
<dbReference type="Pfam" id="PF00378">
    <property type="entry name" value="ECH_1"/>
    <property type="match status" value="1"/>
</dbReference>
<dbReference type="PANTHER" id="PTHR43684">
    <property type="match status" value="1"/>
</dbReference>
<comment type="similarity">
    <text evidence="1">Belongs to the enoyl-CoA hydratase/isomerase family.</text>
</comment>
<dbReference type="CDD" id="cd06558">
    <property type="entry name" value="crotonase-like"/>
    <property type="match status" value="1"/>
</dbReference>
<proteinExistence type="inferred from homology"/>
<protein>
    <submittedName>
        <fullName evidence="2">Enoyl-CoA hydratase</fullName>
        <ecNumber evidence="2">4.2.1.17</ecNumber>
    </submittedName>
</protein>
<evidence type="ECO:0000313" key="3">
    <source>
        <dbReference type="Proteomes" id="UP000051213"/>
    </source>
</evidence>
<evidence type="ECO:0000313" key="2">
    <source>
        <dbReference type="EMBL" id="KRO94934.1"/>
    </source>
</evidence>
<dbReference type="Proteomes" id="UP000051213">
    <property type="component" value="Unassembled WGS sequence"/>
</dbReference>
<evidence type="ECO:0000256" key="1">
    <source>
        <dbReference type="ARBA" id="ARBA00005254"/>
    </source>
</evidence>